<dbReference type="InterPro" id="IPR036388">
    <property type="entry name" value="WH-like_DNA-bd_sf"/>
</dbReference>
<dbReference type="InterPro" id="IPR000792">
    <property type="entry name" value="Tscrpt_reg_LuxR_C"/>
</dbReference>
<evidence type="ECO:0000313" key="3">
    <source>
        <dbReference type="Proteomes" id="UP000236732"/>
    </source>
</evidence>
<dbReference type="Gene3D" id="1.10.10.10">
    <property type="entry name" value="Winged helix-like DNA-binding domain superfamily/Winged helix DNA-binding domain"/>
    <property type="match status" value="1"/>
</dbReference>
<evidence type="ECO:0000259" key="1">
    <source>
        <dbReference type="SMART" id="SM00421"/>
    </source>
</evidence>
<reference evidence="2 3" key="1">
    <citation type="submission" date="2016-10" db="EMBL/GenBank/DDBJ databases">
        <authorList>
            <person name="de Groot N.N."/>
        </authorList>
    </citation>
    <scope>NUCLEOTIDE SEQUENCE [LARGE SCALE GENOMIC DNA]</scope>
    <source>
        <strain evidence="2 3">CGMCC 4.7037</strain>
    </source>
</reference>
<accession>A0A1H6EIW5</accession>
<organism evidence="2 3">
    <name type="scientific">Nonomuraea solani</name>
    <dbReference type="NCBI Taxonomy" id="1144553"/>
    <lineage>
        <taxon>Bacteria</taxon>
        <taxon>Bacillati</taxon>
        <taxon>Actinomycetota</taxon>
        <taxon>Actinomycetes</taxon>
        <taxon>Streptosporangiales</taxon>
        <taxon>Streptosporangiaceae</taxon>
        <taxon>Nonomuraea</taxon>
    </lineage>
</organism>
<dbReference type="SUPFAM" id="SSF46894">
    <property type="entry name" value="C-terminal effector domain of the bipartite response regulators"/>
    <property type="match status" value="1"/>
</dbReference>
<proteinExistence type="predicted"/>
<feature type="domain" description="HTH luxR-type" evidence="1">
    <location>
        <begin position="259"/>
        <end position="308"/>
    </location>
</feature>
<dbReference type="GO" id="GO:0003677">
    <property type="term" value="F:DNA binding"/>
    <property type="evidence" value="ECO:0007669"/>
    <property type="project" value="InterPro"/>
</dbReference>
<dbReference type="PANTHER" id="PTHR34293">
    <property type="entry name" value="HTH-TYPE TRANSCRIPTIONAL REGULATOR TRMBL2"/>
    <property type="match status" value="1"/>
</dbReference>
<dbReference type="EMBL" id="FNVT01000010">
    <property type="protein sequence ID" value="SEG96775.1"/>
    <property type="molecule type" value="Genomic_DNA"/>
</dbReference>
<protein>
    <recommendedName>
        <fullName evidence="1">HTH luxR-type domain-containing protein</fullName>
    </recommendedName>
</protein>
<dbReference type="AlphaFoldDB" id="A0A1H6EIW5"/>
<sequence length="314" mass="34064">MVLEIIGLSPEAQALYERLVERSPATLADLTPATPGELAELAELGLVTPLPGDPPRYVAVSPGRGLDALIRARSQELTAARHRVAQLSARFHRSVPDEDAAGLVEVVVGREAVSGAFLRLQRGARRQVRVFDAPPYATPMGGNAVEFELLGRGVEVRALYDRRAMEVPGTLSLIARYLAAGEHARVGDVPVKLALNDEPMAVMPLRHDRHVVESALVVHDSTLLDALAALFEMCWERAVPLQVRQGRLAEATEAADARRDLLPLLAAGLTDAAIAAHLGWSDRTVRRHVHALLIQLDARTRFQAGYQAAARGWL</sequence>
<keyword evidence="3" id="KW-1185">Reference proteome</keyword>
<dbReference type="GO" id="GO:0006355">
    <property type="term" value="P:regulation of DNA-templated transcription"/>
    <property type="evidence" value="ECO:0007669"/>
    <property type="project" value="InterPro"/>
</dbReference>
<dbReference type="InterPro" id="IPR016032">
    <property type="entry name" value="Sig_transdc_resp-reg_C-effctor"/>
</dbReference>
<evidence type="ECO:0000313" key="2">
    <source>
        <dbReference type="EMBL" id="SEG96775.1"/>
    </source>
</evidence>
<gene>
    <name evidence="2" type="ORF">SAMN05444920_11092</name>
</gene>
<dbReference type="Proteomes" id="UP000236732">
    <property type="component" value="Unassembled WGS sequence"/>
</dbReference>
<dbReference type="PANTHER" id="PTHR34293:SF1">
    <property type="entry name" value="HTH-TYPE TRANSCRIPTIONAL REGULATOR TRMBL2"/>
    <property type="match status" value="1"/>
</dbReference>
<dbReference type="Pfam" id="PF13384">
    <property type="entry name" value="HTH_23"/>
    <property type="match status" value="1"/>
</dbReference>
<name>A0A1H6EIW5_9ACTN</name>
<dbReference type="InterPro" id="IPR051797">
    <property type="entry name" value="TrmB-like"/>
</dbReference>
<dbReference type="SMART" id="SM00421">
    <property type="entry name" value="HTH_LUXR"/>
    <property type="match status" value="1"/>
</dbReference>